<dbReference type="SMART" id="SM00671">
    <property type="entry name" value="SEL1"/>
    <property type="match status" value="2"/>
</dbReference>
<dbReference type="Pfam" id="PF08238">
    <property type="entry name" value="Sel1"/>
    <property type="match status" value="2"/>
</dbReference>
<evidence type="ECO:0000259" key="4">
    <source>
        <dbReference type="PROSITE" id="PS50011"/>
    </source>
</evidence>
<keyword evidence="1 3" id="KW-0547">Nucleotide-binding</keyword>
<evidence type="ECO:0000313" key="6">
    <source>
        <dbReference type="Proteomes" id="UP000266673"/>
    </source>
</evidence>
<organism evidence="5 6">
    <name type="scientific">Gigaspora rosea</name>
    <dbReference type="NCBI Taxonomy" id="44941"/>
    <lineage>
        <taxon>Eukaryota</taxon>
        <taxon>Fungi</taxon>
        <taxon>Fungi incertae sedis</taxon>
        <taxon>Mucoromycota</taxon>
        <taxon>Glomeromycotina</taxon>
        <taxon>Glomeromycetes</taxon>
        <taxon>Diversisporales</taxon>
        <taxon>Gigasporaceae</taxon>
        <taxon>Gigaspora</taxon>
    </lineage>
</organism>
<dbReference type="InterPro" id="IPR017441">
    <property type="entry name" value="Protein_kinase_ATP_BS"/>
</dbReference>
<dbReference type="SUPFAM" id="SSF56112">
    <property type="entry name" value="Protein kinase-like (PK-like)"/>
    <property type="match status" value="2"/>
</dbReference>
<reference evidence="5 6" key="1">
    <citation type="submission" date="2018-06" db="EMBL/GenBank/DDBJ databases">
        <title>Comparative genomics reveals the genomic features of Rhizophagus irregularis, R. cerebriforme, R. diaphanum and Gigaspora rosea, and their symbiotic lifestyle signature.</title>
        <authorList>
            <person name="Morin E."/>
            <person name="San Clemente H."/>
            <person name="Chen E.C.H."/>
            <person name="De La Providencia I."/>
            <person name="Hainaut M."/>
            <person name="Kuo A."/>
            <person name="Kohler A."/>
            <person name="Murat C."/>
            <person name="Tang N."/>
            <person name="Roy S."/>
            <person name="Loubradou J."/>
            <person name="Henrissat B."/>
            <person name="Grigoriev I.V."/>
            <person name="Corradi N."/>
            <person name="Roux C."/>
            <person name="Martin F.M."/>
        </authorList>
    </citation>
    <scope>NUCLEOTIDE SEQUENCE [LARGE SCALE GENOMIC DNA]</scope>
    <source>
        <strain evidence="5 6">DAOM 194757</strain>
    </source>
</reference>
<accession>A0A397UJ11</accession>
<dbReference type="Pfam" id="PF00069">
    <property type="entry name" value="Pkinase"/>
    <property type="match status" value="2"/>
</dbReference>
<evidence type="ECO:0000313" key="5">
    <source>
        <dbReference type="EMBL" id="RIB10275.1"/>
    </source>
</evidence>
<dbReference type="SUPFAM" id="SSF81901">
    <property type="entry name" value="HCP-like"/>
    <property type="match status" value="1"/>
</dbReference>
<dbReference type="STRING" id="44941.A0A397UJ11"/>
<dbReference type="AlphaFoldDB" id="A0A397UJ11"/>
<keyword evidence="2 3" id="KW-0067">ATP-binding</keyword>
<dbReference type="Gene3D" id="1.10.510.10">
    <property type="entry name" value="Transferase(Phosphotransferase) domain 1"/>
    <property type="match status" value="2"/>
</dbReference>
<dbReference type="Proteomes" id="UP000266673">
    <property type="component" value="Unassembled WGS sequence"/>
</dbReference>
<comment type="caution">
    <text evidence="5">The sequence shown here is derived from an EMBL/GenBank/DDBJ whole genome shotgun (WGS) entry which is preliminary data.</text>
</comment>
<dbReference type="PROSITE" id="PS00107">
    <property type="entry name" value="PROTEIN_KINASE_ATP"/>
    <property type="match status" value="1"/>
</dbReference>
<gene>
    <name evidence="5" type="ORF">C2G38_2265164</name>
</gene>
<dbReference type="PROSITE" id="PS50011">
    <property type="entry name" value="PROTEIN_KINASE_DOM"/>
    <property type="match status" value="2"/>
</dbReference>
<dbReference type="InterPro" id="IPR000719">
    <property type="entry name" value="Prot_kinase_dom"/>
</dbReference>
<dbReference type="OrthoDB" id="248495at2759"/>
<feature type="domain" description="Protein kinase" evidence="4">
    <location>
        <begin position="10"/>
        <end position="254"/>
    </location>
</feature>
<dbReference type="PANTHER" id="PTHR44329:SF298">
    <property type="entry name" value="MIXED LINEAGE KINASE DOMAIN-LIKE PROTEIN"/>
    <property type="match status" value="1"/>
</dbReference>
<dbReference type="InterPro" id="IPR011990">
    <property type="entry name" value="TPR-like_helical_dom_sf"/>
</dbReference>
<protein>
    <submittedName>
        <fullName evidence="5">Kinase-like domain-containing protein</fullName>
    </submittedName>
</protein>
<evidence type="ECO:0000256" key="3">
    <source>
        <dbReference type="PROSITE-ProRule" id="PRU10141"/>
    </source>
</evidence>
<sequence length="555" mass="63321">MLEWIPFDRLFDAKKIGQGGFGTVYSATWLDGIRKIDNNRGDCMRARKPCSIVAFKSLNGNPSEFFNEETNYYSMVFQYADNGSLSKYLKNNHNLTWGTKLKLLKDISEDLREVHFAGIIHADIHSANILIDKSISKRARSYVSDLGISNYSDEIRGVLPYIAPEVLTLKEFTQAGDIYSLGITMSEMSIMQGPFYDHLHDFNLVGNVINDGLRPGFFSGTPSCYIELTKRCMKSNPQKRPTANDIYKKLYKWNKCIKGSDDEDIDKIKKQFLDADKIAKTSVDVNDSDNYEIFWLAYCYEYGFGVDKDENRAFIYYHKSADMNNSNGMYQVGHCYYLGIGVKMGKHQACTHFKKSAETGTTWCQTCDPDITIQEWTSGNKDIDRCIKEFQIKTARYENMIEWIPFDRLDNIKKIGEGGNGTQYILQFDISEDLREIHYAGYIHSDFHSGNVLQDQRISEIMQSYIADLGLSKKTDENSSDGIYGVIPYVAPEVLLGEKFTPAADVYGFGIIMTEMSTGQRPFDGYKFDTKLTNRIFIKDYGQNLLLGLLVVMLN</sequence>
<dbReference type="InterPro" id="IPR006597">
    <property type="entry name" value="Sel1-like"/>
</dbReference>
<keyword evidence="5" id="KW-0418">Kinase</keyword>
<dbReference type="GO" id="GO:0004674">
    <property type="term" value="F:protein serine/threonine kinase activity"/>
    <property type="evidence" value="ECO:0007669"/>
    <property type="project" value="TreeGrafter"/>
</dbReference>
<dbReference type="InterPro" id="IPR051681">
    <property type="entry name" value="Ser/Thr_Kinases-Pseudokinases"/>
</dbReference>
<dbReference type="InterPro" id="IPR011009">
    <property type="entry name" value="Kinase-like_dom_sf"/>
</dbReference>
<dbReference type="PANTHER" id="PTHR44329">
    <property type="entry name" value="SERINE/THREONINE-PROTEIN KINASE TNNI3K-RELATED"/>
    <property type="match status" value="1"/>
</dbReference>
<name>A0A397UJ11_9GLOM</name>
<evidence type="ECO:0000256" key="2">
    <source>
        <dbReference type="ARBA" id="ARBA00022840"/>
    </source>
</evidence>
<keyword evidence="5" id="KW-0808">Transferase</keyword>
<dbReference type="GO" id="GO:0005524">
    <property type="term" value="F:ATP binding"/>
    <property type="evidence" value="ECO:0007669"/>
    <property type="project" value="UniProtKB-UniRule"/>
</dbReference>
<feature type="binding site" evidence="3">
    <location>
        <position position="48"/>
    </location>
    <ligand>
        <name>ATP</name>
        <dbReference type="ChEBI" id="CHEBI:30616"/>
    </ligand>
</feature>
<dbReference type="Gene3D" id="1.25.40.10">
    <property type="entry name" value="Tetratricopeptide repeat domain"/>
    <property type="match status" value="1"/>
</dbReference>
<keyword evidence="6" id="KW-1185">Reference proteome</keyword>
<evidence type="ECO:0000256" key="1">
    <source>
        <dbReference type="ARBA" id="ARBA00022741"/>
    </source>
</evidence>
<dbReference type="EMBL" id="QKWP01001270">
    <property type="protein sequence ID" value="RIB10275.1"/>
    <property type="molecule type" value="Genomic_DNA"/>
</dbReference>
<feature type="domain" description="Protein kinase" evidence="4">
    <location>
        <begin position="251"/>
        <end position="555"/>
    </location>
</feature>
<proteinExistence type="predicted"/>